<reference evidence="4" key="1">
    <citation type="submission" date="2021-03" db="EMBL/GenBank/DDBJ databases">
        <authorList>
            <person name="Bekaert M."/>
        </authorList>
    </citation>
    <scope>NUCLEOTIDE SEQUENCE</scope>
</reference>
<dbReference type="InterPro" id="IPR007110">
    <property type="entry name" value="Ig-like_dom"/>
</dbReference>
<accession>A0A8S3RNW0</accession>
<keyword evidence="2" id="KW-0472">Membrane</keyword>
<dbReference type="OrthoDB" id="6120126at2759"/>
<evidence type="ECO:0000313" key="5">
    <source>
        <dbReference type="Proteomes" id="UP000683360"/>
    </source>
</evidence>
<evidence type="ECO:0000256" key="1">
    <source>
        <dbReference type="SAM" id="MobiDB-lite"/>
    </source>
</evidence>
<feature type="region of interest" description="Disordered" evidence="1">
    <location>
        <begin position="31"/>
        <end position="56"/>
    </location>
</feature>
<dbReference type="PROSITE" id="PS50835">
    <property type="entry name" value="IG_LIKE"/>
    <property type="match status" value="1"/>
</dbReference>
<protein>
    <recommendedName>
        <fullName evidence="3">Ig-like domain-containing protein</fullName>
    </recommendedName>
</protein>
<evidence type="ECO:0000259" key="3">
    <source>
        <dbReference type="PROSITE" id="PS50835"/>
    </source>
</evidence>
<keyword evidence="5" id="KW-1185">Reference proteome</keyword>
<sequence length="299" mass="33896">MLNNGTTLPCNYKTPIQPPILTHETSWYSPPKFQSDDDEMPPPYHPRSVSVSSERSQRDMDYKKIRNRTRFLVCLGITFIALTAAIVALVIHYFYIATQNEIIESGQNFIHISGNFTANETLAILQDNNTNIIKEKYITDLRDAEHELKFTSPAKPIGKGSFWKNEPTSTTTTKKPKLVLIPPTPTEETVKWYPSSPSPPTIEPVLISDVETAIGKNQATFSCIIQTNNWDYVYLKGKTIKLNFTKSHKTIASGFLPRQTYDYGFKLMDGSNMTKLTLKVLIQDVQCEDEDDFVCGIQE</sequence>
<feature type="transmembrane region" description="Helical" evidence="2">
    <location>
        <begin position="71"/>
        <end position="95"/>
    </location>
</feature>
<keyword evidence="2" id="KW-0812">Transmembrane</keyword>
<gene>
    <name evidence="4" type="ORF">MEDL_24014</name>
</gene>
<proteinExistence type="predicted"/>
<dbReference type="Proteomes" id="UP000683360">
    <property type="component" value="Unassembled WGS sequence"/>
</dbReference>
<keyword evidence="2" id="KW-1133">Transmembrane helix</keyword>
<name>A0A8S3RNW0_MYTED</name>
<feature type="domain" description="Ig-like" evidence="3">
    <location>
        <begin position="200"/>
        <end position="299"/>
    </location>
</feature>
<evidence type="ECO:0000313" key="4">
    <source>
        <dbReference type="EMBL" id="CAG2209905.1"/>
    </source>
</evidence>
<dbReference type="AlphaFoldDB" id="A0A8S3RNW0"/>
<evidence type="ECO:0000256" key="2">
    <source>
        <dbReference type="SAM" id="Phobius"/>
    </source>
</evidence>
<organism evidence="4 5">
    <name type="scientific">Mytilus edulis</name>
    <name type="common">Blue mussel</name>
    <dbReference type="NCBI Taxonomy" id="6550"/>
    <lineage>
        <taxon>Eukaryota</taxon>
        <taxon>Metazoa</taxon>
        <taxon>Spiralia</taxon>
        <taxon>Lophotrochozoa</taxon>
        <taxon>Mollusca</taxon>
        <taxon>Bivalvia</taxon>
        <taxon>Autobranchia</taxon>
        <taxon>Pteriomorphia</taxon>
        <taxon>Mytilida</taxon>
        <taxon>Mytiloidea</taxon>
        <taxon>Mytilidae</taxon>
        <taxon>Mytilinae</taxon>
        <taxon>Mytilus</taxon>
    </lineage>
</organism>
<comment type="caution">
    <text evidence="4">The sequence shown here is derived from an EMBL/GenBank/DDBJ whole genome shotgun (WGS) entry which is preliminary data.</text>
</comment>
<dbReference type="EMBL" id="CAJPWZ010001217">
    <property type="protein sequence ID" value="CAG2209905.1"/>
    <property type="molecule type" value="Genomic_DNA"/>
</dbReference>